<gene>
    <name evidence="1" type="ORF">HPULCUR_010345</name>
</gene>
<comment type="caution">
    <text evidence="1">The sequence shown here is derived from an EMBL/GenBank/DDBJ whole genome shotgun (WGS) entry which is preliminary data.</text>
</comment>
<protein>
    <submittedName>
        <fullName evidence="1">Uncharacterized protein</fullName>
    </submittedName>
</protein>
<organism evidence="1 2">
    <name type="scientific">Helicostylum pulchrum</name>
    <dbReference type="NCBI Taxonomy" id="562976"/>
    <lineage>
        <taxon>Eukaryota</taxon>
        <taxon>Fungi</taxon>
        <taxon>Fungi incertae sedis</taxon>
        <taxon>Mucoromycota</taxon>
        <taxon>Mucoromycotina</taxon>
        <taxon>Mucoromycetes</taxon>
        <taxon>Mucorales</taxon>
        <taxon>Mucorineae</taxon>
        <taxon>Mucoraceae</taxon>
        <taxon>Helicostylum</taxon>
    </lineage>
</organism>
<sequence>MSHIFFLFHYNPDSPYPESPIDKIDTVGYVQTGLFCQALCVDKPSTYVTRVTRFEPCVIASEVSFFGYPVTRALCMGIIREIILSVQKFKRRISML</sequence>
<proteinExistence type="predicted"/>
<evidence type="ECO:0000313" key="1">
    <source>
        <dbReference type="EMBL" id="GAA5804837.1"/>
    </source>
</evidence>
<dbReference type="EMBL" id="BAABUJ010000039">
    <property type="protein sequence ID" value="GAA5804837.1"/>
    <property type="molecule type" value="Genomic_DNA"/>
</dbReference>
<dbReference type="Proteomes" id="UP001476247">
    <property type="component" value="Unassembled WGS sequence"/>
</dbReference>
<accession>A0ABP9YCZ3</accession>
<keyword evidence="2" id="KW-1185">Reference proteome</keyword>
<evidence type="ECO:0000313" key="2">
    <source>
        <dbReference type="Proteomes" id="UP001476247"/>
    </source>
</evidence>
<reference evidence="1 2" key="1">
    <citation type="submission" date="2024-04" db="EMBL/GenBank/DDBJ databases">
        <title>genome sequences of Mucor flavus KT1a and Helicostylum pulchrum KT1b strains isolation_sourced from the surface of a dry-aged beef.</title>
        <authorList>
            <person name="Toyotome T."/>
            <person name="Hosono M."/>
            <person name="Torimaru M."/>
            <person name="Fukuda K."/>
            <person name="Mikami N."/>
        </authorList>
    </citation>
    <scope>NUCLEOTIDE SEQUENCE [LARGE SCALE GENOMIC DNA]</scope>
    <source>
        <strain evidence="1 2">KT1b</strain>
    </source>
</reference>
<name>A0ABP9YCZ3_9FUNG</name>